<sequence length="596" mass="65711">MALDSLSLHQLGVFSFRVFRDKDVRDINARILLHLSVICPTALKVYFEKLFLGHIPANVKIPKNAGHVYGFKGCIQELQVNNKEFFLIDEALSGKNIENCHIPRCERHLCRNNGTCVSDSETWFCDCPRLYSGKQCQFATCESNPCRNGATCVPKSGTDIVCLCPYGRSGLLCTEAVHITQPRLSGMDAFGYTSFLAYSQVPDISYDYEFHLKFQLANNHSAVQDNLIFFTGQKGHGLSGDDFLAVGLRSGRVVYSYNLGSGTASVSSDPLDLSHGIHTVHLGRSFRAGWLKVDDQQNKSIISPGKLVGLNVFSQFYVGGYSEYTPDLLPNGADFKNGFQAVTVLVGGKELSARRQFPSATLSMTLHTTAAKEQPVSRCLMDTPVTVHWEPLGSTVNKPIAQTHFHESEKERGSVLRVIPKQEAPAALHDLPPHVTSLTASFYKQALSISDPSFKSHELSWMSFASFPVRKKTHIQLQFQPLTADGILFYVAQRLQAQSGDFLCISLVNGSVQLRYNLGDRTIVLETLQKVTINRSTWHVIKAGRDGAESYLALDGINVTEKANAKMTSLDTNTDFYIGGVSSLNLVNPVATGKEP</sequence>
<dbReference type="CDD" id="cd00110">
    <property type="entry name" value="LamG"/>
    <property type="match status" value="2"/>
</dbReference>
<dbReference type="Gene3D" id="2.60.120.200">
    <property type="match status" value="3"/>
</dbReference>
<feature type="domain" description="Laminin G" evidence="4">
    <location>
        <begin position="185"/>
        <end position="379"/>
    </location>
</feature>
<feature type="domain" description="EGF-like" evidence="5">
    <location>
        <begin position="137"/>
        <end position="174"/>
    </location>
</feature>
<dbReference type="Proteomes" id="UP000437017">
    <property type="component" value="Unassembled WGS sequence"/>
</dbReference>
<dbReference type="Pfam" id="PF02210">
    <property type="entry name" value="Laminin_G_2"/>
    <property type="match status" value="1"/>
</dbReference>
<dbReference type="PANTHER" id="PTHR15036:SF93">
    <property type="entry name" value="EYS PROTEIN"/>
    <property type="match status" value="1"/>
</dbReference>
<feature type="domain" description="Laminin G" evidence="4">
    <location>
        <begin position="451"/>
        <end position="596"/>
    </location>
</feature>
<dbReference type="PROSITE" id="PS50025">
    <property type="entry name" value="LAM_G_DOMAIN"/>
    <property type="match status" value="3"/>
</dbReference>
<gene>
    <name evidence="6" type="ORF">E2I00_008736</name>
</gene>
<dbReference type="SMART" id="SM00181">
    <property type="entry name" value="EGF"/>
    <property type="match status" value="2"/>
</dbReference>
<dbReference type="EMBL" id="SGJD01002534">
    <property type="protein sequence ID" value="KAB0395257.1"/>
    <property type="molecule type" value="Genomic_DNA"/>
</dbReference>
<comment type="caution">
    <text evidence="3">Lacks conserved residue(s) required for the propagation of feature annotation.</text>
</comment>
<dbReference type="PROSITE" id="PS00022">
    <property type="entry name" value="EGF_1"/>
    <property type="match status" value="1"/>
</dbReference>
<name>A0A643C4V1_BALPH</name>
<dbReference type="InterPro" id="IPR013320">
    <property type="entry name" value="ConA-like_dom_sf"/>
</dbReference>
<comment type="caution">
    <text evidence="6">The sequence shown here is derived from an EMBL/GenBank/DDBJ whole genome shotgun (WGS) entry which is preliminary data.</text>
</comment>
<dbReference type="SMART" id="SM00282">
    <property type="entry name" value="LamG"/>
    <property type="match status" value="2"/>
</dbReference>
<keyword evidence="3" id="KW-0245">EGF-like domain</keyword>
<feature type="domain" description="Laminin G" evidence="4">
    <location>
        <begin position="1"/>
        <end position="105"/>
    </location>
</feature>
<dbReference type="Gene3D" id="2.10.25.10">
    <property type="entry name" value="Laminin"/>
    <property type="match status" value="2"/>
</dbReference>
<dbReference type="SUPFAM" id="SSF57196">
    <property type="entry name" value="EGF/Laminin"/>
    <property type="match status" value="1"/>
</dbReference>
<dbReference type="OrthoDB" id="5983569at2759"/>
<accession>A0A643C4V1</accession>
<dbReference type="AlphaFoldDB" id="A0A643C4V1"/>
<evidence type="ECO:0008006" key="8">
    <source>
        <dbReference type="Google" id="ProtNLM"/>
    </source>
</evidence>
<dbReference type="CDD" id="cd00054">
    <property type="entry name" value="EGF_CA"/>
    <property type="match status" value="2"/>
</dbReference>
<dbReference type="PANTHER" id="PTHR15036">
    <property type="entry name" value="PIKACHURIN-LIKE PROTEIN"/>
    <property type="match status" value="1"/>
</dbReference>
<feature type="disulfide bond" evidence="3">
    <location>
        <begin position="164"/>
        <end position="173"/>
    </location>
</feature>
<dbReference type="Pfam" id="PF00008">
    <property type="entry name" value="EGF"/>
    <property type="match status" value="1"/>
</dbReference>
<dbReference type="FunFam" id="2.60.120.200:FF:000210">
    <property type="entry name" value="Protein eyes shut homolog"/>
    <property type="match status" value="1"/>
</dbReference>
<protein>
    <recommendedName>
        <fullName evidence="8">EGF-like domain-containing protein</fullName>
    </recommendedName>
</protein>
<evidence type="ECO:0000256" key="2">
    <source>
        <dbReference type="ARBA" id="ARBA00023157"/>
    </source>
</evidence>
<keyword evidence="1" id="KW-0677">Repeat</keyword>
<keyword evidence="2 3" id="KW-1015">Disulfide bond</keyword>
<keyword evidence="7" id="KW-1185">Reference proteome</keyword>
<dbReference type="SUPFAM" id="SSF49899">
    <property type="entry name" value="Concanavalin A-like lectins/glucanases"/>
    <property type="match status" value="3"/>
</dbReference>
<proteinExistence type="predicted"/>
<evidence type="ECO:0000256" key="1">
    <source>
        <dbReference type="ARBA" id="ARBA00022737"/>
    </source>
</evidence>
<evidence type="ECO:0000259" key="5">
    <source>
        <dbReference type="PROSITE" id="PS50026"/>
    </source>
</evidence>
<dbReference type="Pfam" id="PF00054">
    <property type="entry name" value="Laminin_G_1"/>
    <property type="match status" value="1"/>
</dbReference>
<evidence type="ECO:0000313" key="6">
    <source>
        <dbReference type="EMBL" id="KAB0395257.1"/>
    </source>
</evidence>
<dbReference type="InterPro" id="IPR050372">
    <property type="entry name" value="Neurexin-related_CASP"/>
</dbReference>
<organism evidence="6 7">
    <name type="scientific">Balaenoptera physalus</name>
    <name type="common">Fin whale</name>
    <name type="synonym">Balaena physalus</name>
    <dbReference type="NCBI Taxonomy" id="9770"/>
    <lineage>
        <taxon>Eukaryota</taxon>
        <taxon>Metazoa</taxon>
        <taxon>Chordata</taxon>
        <taxon>Craniata</taxon>
        <taxon>Vertebrata</taxon>
        <taxon>Euteleostomi</taxon>
        <taxon>Mammalia</taxon>
        <taxon>Eutheria</taxon>
        <taxon>Laurasiatheria</taxon>
        <taxon>Artiodactyla</taxon>
        <taxon>Whippomorpha</taxon>
        <taxon>Cetacea</taxon>
        <taxon>Mysticeti</taxon>
        <taxon>Balaenopteridae</taxon>
        <taxon>Balaenoptera</taxon>
    </lineage>
</organism>
<evidence type="ECO:0000313" key="7">
    <source>
        <dbReference type="Proteomes" id="UP000437017"/>
    </source>
</evidence>
<feature type="non-terminal residue" evidence="6">
    <location>
        <position position="596"/>
    </location>
</feature>
<dbReference type="PROSITE" id="PS50026">
    <property type="entry name" value="EGF_3"/>
    <property type="match status" value="2"/>
</dbReference>
<reference evidence="6 7" key="1">
    <citation type="journal article" date="2019" name="PLoS ONE">
        <title>Genomic analyses reveal an absence of contemporary introgressive admixture between fin whales and blue whales, despite known hybrids.</title>
        <authorList>
            <person name="Westbury M.V."/>
            <person name="Petersen B."/>
            <person name="Lorenzen E.D."/>
        </authorList>
    </citation>
    <scope>NUCLEOTIDE SEQUENCE [LARGE SCALE GENOMIC DNA]</scope>
    <source>
        <strain evidence="6">FinWhale-01</strain>
    </source>
</reference>
<evidence type="ECO:0000259" key="4">
    <source>
        <dbReference type="PROSITE" id="PS50025"/>
    </source>
</evidence>
<dbReference type="InterPro" id="IPR000742">
    <property type="entry name" value="EGF"/>
</dbReference>
<feature type="domain" description="EGF-like" evidence="5">
    <location>
        <begin position="101"/>
        <end position="134"/>
    </location>
</feature>
<evidence type="ECO:0000256" key="3">
    <source>
        <dbReference type="PROSITE-ProRule" id="PRU00076"/>
    </source>
</evidence>
<dbReference type="InterPro" id="IPR001791">
    <property type="entry name" value="Laminin_G"/>
</dbReference>
<dbReference type="FunFam" id="2.10.25.10:FF:000591">
    <property type="entry name" value="Protein eyes shut homolog"/>
    <property type="match status" value="1"/>
</dbReference>